<reference evidence="1 2" key="2">
    <citation type="journal article" date="2022" name="Mol. Ecol. Resour.">
        <title>The genomes of chicory, endive, great burdock and yacon provide insights into Asteraceae paleo-polyploidization history and plant inulin production.</title>
        <authorList>
            <person name="Fan W."/>
            <person name="Wang S."/>
            <person name="Wang H."/>
            <person name="Wang A."/>
            <person name="Jiang F."/>
            <person name="Liu H."/>
            <person name="Zhao H."/>
            <person name="Xu D."/>
            <person name="Zhang Y."/>
        </authorList>
    </citation>
    <scope>NUCLEOTIDE SEQUENCE [LARGE SCALE GENOMIC DNA]</scope>
    <source>
        <strain evidence="2">cv. Yunnan</strain>
        <tissue evidence="1">Leaves</tissue>
    </source>
</reference>
<reference evidence="2" key="1">
    <citation type="journal article" date="2022" name="Mol. Ecol. Resour.">
        <title>The genomes of chicory, endive, great burdock and yacon provide insights into Asteraceae palaeo-polyploidization history and plant inulin production.</title>
        <authorList>
            <person name="Fan W."/>
            <person name="Wang S."/>
            <person name="Wang H."/>
            <person name="Wang A."/>
            <person name="Jiang F."/>
            <person name="Liu H."/>
            <person name="Zhao H."/>
            <person name="Xu D."/>
            <person name="Zhang Y."/>
        </authorList>
    </citation>
    <scope>NUCLEOTIDE SEQUENCE [LARGE SCALE GENOMIC DNA]</scope>
    <source>
        <strain evidence="2">cv. Yunnan</strain>
    </source>
</reference>
<name>A0ACB9GSK5_9ASTR</name>
<evidence type="ECO:0000313" key="1">
    <source>
        <dbReference type="EMBL" id="KAI3786070.1"/>
    </source>
</evidence>
<protein>
    <submittedName>
        <fullName evidence="1">Uncharacterized protein</fullName>
    </submittedName>
</protein>
<accession>A0ACB9GSK5</accession>
<evidence type="ECO:0000313" key="2">
    <source>
        <dbReference type="Proteomes" id="UP001056120"/>
    </source>
</evidence>
<dbReference type="Proteomes" id="UP001056120">
    <property type="component" value="Linkage Group LG14"/>
</dbReference>
<sequence>MFLNSHSQYLPFWYVEKCVNVGWCGNKIKCPMSYSQVVRVIFQLCEEIPCISDVVVALLSEVQQRFMLSGVECDLVSVMKLLITSQTLDQMNWIGWLYHMSIFSPSRSHLLASGMLNIVSGFGPSASAALASHMNVDKGQCFCAGRAHLYVHERVYDEFLEKAKAFALKCVVGDPFKKGVEQGIYICTPTK</sequence>
<organism evidence="1 2">
    <name type="scientific">Smallanthus sonchifolius</name>
    <dbReference type="NCBI Taxonomy" id="185202"/>
    <lineage>
        <taxon>Eukaryota</taxon>
        <taxon>Viridiplantae</taxon>
        <taxon>Streptophyta</taxon>
        <taxon>Embryophyta</taxon>
        <taxon>Tracheophyta</taxon>
        <taxon>Spermatophyta</taxon>
        <taxon>Magnoliopsida</taxon>
        <taxon>eudicotyledons</taxon>
        <taxon>Gunneridae</taxon>
        <taxon>Pentapetalae</taxon>
        <taxon>asterids</taxon>
        <taxon>campanulids</taxon>
        <taxon>Asterales</taxon>
        <taxon>Asteraceae</taxon>
        <taxon>Asteroideae</taxon>
        <taxon>Heliantheae alliance</taxon>
        <taxon>Millerieae</taxon>
        <taxon>Smallanthus</taxon>
    </lineage>
</organism>
<keyword evidence="2" id="KW-1185">Reference proteome</keyword>
<comment type="caution">
    <text evidence="1">The sequence shown here is derived from an EMBL/GenBank/DDBJ whole genome shotgun (WGS) entry which is preliminary data.</text>
</comment>
<gene>
    <name evidence="1" type="ORF">L1987_45197</name>
</gene>
<dbReference type="EMBL" id="CM042031">
    <property type="protein sequence ID" value="KAI3786070.1"/>
    <property type="molecule type" value="Genomic_DNA"/>
</dbReference>
<proteinExistence type="predicted"/>